<evidence type="ECO:0000313" key="1">
    <source>
        <dbReference type="EMBL" id="AOZ11135.1"/>
    </source>
</evidence>
<name>A0ABM6FGU8_9BURK</name>
<accession>A0ABM6FGU8</accession>
<reference evidence="1 2" key="1">
    <citation type="submission" date="2016-10" db="EMBL/GenBank/DDBJ databases">
        <title>Complete genome sequences of three Cupriavidus strains isolated from various Malaysian environments.</title>
        <authorList>
            <person name="Abdullah A.A.-A."/>
            <person name="Shafie N.A.H."/>
            <person name="Lau N.S."/>
        </authorList>
    </citation>
    <scope>NUCLEOTIDE SEQUENCE [LARGE SCALE GENOMIC DNA]</scope>
    <source>
        <strain evidence="1 2">USMAA1020</strain>
        <plasmid evidence="1 2">unnamed1</plasmid>
    </source>
</reference>
<evidence type="ECO:0000313" key="2">
    <source>
        <dbReference type="Proteomes" id="UP000177515"/>
    </source>
</evidence>
<dbReference type="EMBL" id="CP017756">
    <property type="protein sequence ID" value="AOZ11135.1"/>
    <property type="molecule type" value="Genomic_DNA"/>
</dbReference>
<geneLocation type="plasmid" evidence="1 2">
    <name>unnamed1</name>
</geneLocation>
<keyword evidence="1" id="KW-0614">Plasmid</keyword>
<organism evidence="1 2">
    <name type="scientific">Cupriavidus malaysiensis</name>
    <dbReference type="NCBI Taxonomy" id="367825"/>
    <lineage>
        <taxon>Bacteria</taxon>
        <taxon>Pseudomonadati</taxon>
        <taxon>Pseudomonadota</taxon>
        <taxon>Betaproteobacteria</taxon>
        <taxon>Burkholderiales</taxon>
        <taxon>Burkholderiaceae</taxon>
        <taxon>Cupriavidus</taxon>
    </lineage>
</organism>
<gene>
    <name evidence="1" type="ORF">BKK80_34840</name>
</gene>
<protein>
    <submittedName>
        <fullName evidence="1">Uncharacterized protein</fullName>
    </submittedName>
</protein>
<proteinExistence type="predicted"/>
<sequence length="252" mass="28082">MADGHEVEVLRLRGLQELWGIPLINDARAEERSAVAVEDRIERALHGKVATRAADLESAAQLELCRELADLIAEKSGCKTIQTVVLKETQARSICQIDIRQAWLYRDWQTAIGDMMIRETKASNRNFEVIGYGDFEEMLLAPTKTQYRSLSRIAALFHDVDLERKDLYDARPVALHKLLGATAALIVALADTRIGKNTVDATTAKRARLTHAGHAGIKPGTIRSWRTRWLPLVATIATRVPAKSPAHHPLQE</sequence>
<keyword evidence="2" id="KW-1185">Reference proteome</keyword>
<dbReference type="Proteomes" id="UP000177515">
    <property type="component" value="Plasmid unnamed1"/>
</dbReference>